<evidence type="ECO:0000313" key="2">
    <source>
        <dbReference type="EMBL" id="HIU13880.1"/>
    </source>
</evidence>
<reference evidence="2" key="1">
    <citation type="submission" date="2020-10" db="EMBL/GenBank/DDBJ databases">
        <authorList>
            <person name="Gilroy R."/>
        </authorList>
    </citation>
    <scope>NUCLEOTIDE SEQUENCE</scope>
    <source>
        <strain evidence="2">CHK195-11698</strain>
    </source>
</reference>
<name>A0A9D1HNF5_9FIRM</name>
<proteinExistence type="predicted"/>
<feature type="domain" description="Pesticidal crystal protein Cry22Aa Ig-like" evidence="1">
    <location>
        <begin position="208"/>
        <end position="267"/>
    </location>
</feature>
<dbReference type="AlphaFoldDB" id="A0A9D1HNF5"/>
<evidence type="ECO:0000259" key="1">
    <source>
        <dbReference type="Pfam" id="PF16403"/>
    </source>
</evidence>
<accession>A0A9D1HNF5</accession>
<dbReference type="InterPro" id="IPR013783">
    <property type="entry name" value="Ig-like_fold"/>
</dbReference>
<organism evidence="2 3">
    <name type="scientific">Candidatus Fimiplasma intestinipullorum</name>
    <dbReference type="NCBI Taxonomy" id="2840825"/>
    <lineage>
        <taxon>Bacteria</taxon>
        <taxon>Bacillati</taxon>
        <taxon>Bacillota</taxon>
        <taxon>Clostridia</taxon>
        <taxon>Eubacteriales</taxon>
        <taxon>Candidatus Fimiplasma</taxon>
    </lineage>
</organism>
<dbReference type="Gene3D" id="2.60.40.10">
    <property type="entry name" value="Immunoglobulins"/>
    <property type="match status" value="1"/>
</dbReference>
<dbReference type="Pfam" id="PF16403">
    <property type="entry name" value="Bact_surface_Ig-like"/>
    <property type="match status" value="1"/>
</dbReference>
<gene>
    <name evidence="2" type="ORF">IAD15_07420</name>
</gene>
<dbReference type="Proteomes" id="UP000824175">
    <property type="component" value="Unassembled WGS sequence"/>
</dbReference>
<evidence type="ECO:0000313" key="3">
    <source>
        <dbReference type="Proteomes" id="UP000824175"/>
    </source>
</evidence>
<dbReference type="EMBL" id="DVMJ01000062">
    <property type="protein sequence ID" value="HIU13880.1"/>
    <property type="molecule type" value="Genomic_DNA"/>
</dbReference>
<dbReference type="InterPro" id="IPR032179">
    <property type="entry name" value="Cry22Aa_Ig-like"/>
</dbReference>
<sequence>MLQNKKGLLGILAILLLGLLFLAARQLESQTGSQHDTLGEDATITVADESLTYDGSGLINYLEGVTASDADGTDLSDQMNYIIVSDGNQKYVQYSVSGQNGQVVYARRSLVLENYQGPSLEVSDPLRFDAEALNQLVPYLAEQGDLKALDGFGQDQTSSVSYRRTKEGTGRYLIQFTYTNAFQDSVSQTVNAYISGEVSDPSIELVQNSVVLSVGSSFVPTDFILSANDGTQSAVDRVQISNYVNTAVPGKYRVVYELTSADGTAYTSCALEVEVQG</sequence>
<protein>
    <submittedName>
        <fullName evidence="2">DUF5011 domain-containing protein</fullName>
    </submittedName>
</protein>
<reference evidence="2" key="2">
    <citation type="journal article" date="2021" name="PeerJ">
        <title>Extensive microbial diversity within the chicken gut microbiome revealed by metagenomics and culture.</title>
        <authorList>
            <person name="Gilroy R."/>
            <person name="Ravi A."/>
            <person name="Getino M."/>
            <person name="Pursley I."/>
            <person name="Horton D.L."/>
            <person name="Alikhan N.F."/>
            <person name="Baker D."/>
            <person name="Gharbi K."/>
            <person name="Hall N."/>
            <person name="Watson M."/>
            <person name="Adriaenssens E.M."/>
            <person name="Foster-Nyarko E."/>
            <person name="Jarju S."/>
            <person name="Secka A."/>
            <person name="Antonio M."/>
            <person name="Oren A."/>
            <person name="Chaudhuri R.R."/>
            <person name="La Ragione R."/>
            <person name="Hildebrand F."/>
            <person name="Pallen M.J."/>
        </authorList>
    </citation>
    <scope>NUCLEOTIDE SEQUENCE</scope>
    <source>
        <strain evidence="2">CHK195-11698</strain>
    </source>
</reference>
<comment type="caution">
    <text evidence="2">The sequence shown here is derived from an EMBL/GenBank/DDBJ whole genome shotgun (WGS) entry which is preliminary data.</text>
</comment>